<reference evidence="13" key="1">
    <citation type="submission" date="2021-11" db="EMBL/GenBank/DDBJ databases">
        <authorList>
            <person name="Schell T."/>
        </authorList>
    </citation>
    <scope>NUCLEOTIDE SEQUENCE</scope>
    <source>
        <strain evidence="13">M5</strain>
    </source>
</reference>
<evidence type="ECO:0000313" key="13">
    <source>
        <dbReference type="EMBL" id="CAH0101500.1"/>
    </source>
</evidence>
<dbReference type="Gene3D" id="3.40.50.300">
    <property type="entry name" value="P-loop containing nucleotide triphosphate hydrolases"/>
    <property type="match status" value="1"/>
</dbReference>
<comment type="caution">
    <text evidence="13">The sequence shown here is derived from an EMBL/GenBank/DDBJ whole genome shotgun (WGS) entry which is preliminary data.</text>
</comment>
<evidence type="ECO:0000256" key="6">
    <source>
        <dbReference type="ARBA" id="ARBA00022840"/>
    </source>
</evidence>
<feature type="binding site" evidence="10">
    <location>
        <begin position="622"/>
        <end position="625"/>
    </location>
    <ligand>
        <name>AMP</name>
        <dbReference type="ChEBI" id="CHEBI:456215"/>
    </ligand>
</feature>
<dbReference type="Pfam" id="PF00406">
    <property type="entry name" value="ADK"/>
    <property type="match status" value="1"/>
</dbReference>
<gene>
    <name evidence="13" type="ORF">DGAL_LOCUS3832</name>
</gene>
<feature type="transmembrane region" description="Helical" evidence="11">
    <location>
        <begin position="368"/>
        <end position="390"/>
    </location>
</feature>
<comment type="subcellular location">
    <subcellularLocation>
        <location evidence="10">Cytoplasm</location>
        <location evidence="10">Cytosol</location>
    </subcellularLocation>
    <subcellularLocation>
        <location evidence="10">Mitochondrion intermembrane space</location>
    </subcellularLocation>
    <subcellularLocation>
        <location evidence="1">Membrane</location>
        <topology evidence="1">Multi-pass membrane protein</topology>
    </subcellularLocation>
    <text evidence="10">Predominantly mitochondrial.</text>
</comment>
<feature type="transmembrane region" description="Helical" evidence="11">
    <location>
        <begin position="294"/>
        <end position="318"/>
    </location>
</feature>
<accession>A0A8J2WCI4</accession>
<dbReference type="GO" id="GO:0005829">
    <property type="term" value="C:cytosol"/>
    <property type="evidence" value="ECO:0007669"/>
    <property type="project" value="UniProtKB-SubCell"/>
</dbReference>
<dbReference type="GO" id="GO:0006172">
    <property type="term" value="P:ADP biosynthetic process"/>
    <property type="evidence" value="ECO:0007669"/>
    <property type="project" value="UniProtKB-UniRule"/>
</dbReference>
<evidence type="ECO:0000256" key="4">
    <source>
        <dbReference type="ARBA" id="ARBA00022741"/>
    </source>
</evidence>
<comment type="catalytic activity">
    <reaction evidence="10">
        <text>AMP + ATP = 2 ADP</text>
        <dbReference type="Rhea" id="RHEA:12973"/>
        <dbReference type="ChEBI" id="CHEBI:30616"/>
        <dbReference type="ChEBI" id="CHEBI:456215"/>
        <dbReference type="ChEBI" id="CHEBI:456216"/>
        <dbReference type="EC" id="2.7.4.3"/>
    </reaction>
</comment>
<evidence type="ECO:0000256" key="9">
    <source>
        <dbReference type="ARBA" id="ARBA00023136"/>
    </source>
</evidence>
<feature type="transmembrane region" description="Helical" evidence="11">
    <location>
        <begin position="459"/>
        <end position="478"/>
    </location>
</feature>
<feature type="binding site" evidence="10">
    <location>
        <position position="736"/>
    </location>
    <ligand>
        <name>ATP</name>
        <dbReference type="ChEBI" id="CHEBI:30616"/>
    </ligand>
</feature>
<dbReference type="InterPro" id="IPR049680">
    <property type="entry name" value="FLVCR1-2_SLC49-like"/>
</dbReference>
<evidence type="ECO:0000256" key="2">
    <source>
        <dbReference type="ARBA" id="ARBA00022679"/>
    </source>
</evidence>
<keyword evidence="6 10" id="KW-0067">ATP-binding</keyword>
<dbReference type="EMBL" id="CAKKLH010000057">
    <property type="protein sequence ID" value="CAH0101500.1"/>
    <property type="molecule type" value="Genomic_DNA"/>
</dbReference>
<keyword evidence="7 11" id="KW-1133">Transmembrane helix</keyword>
<dbReference type="NCBIfam" id="NF001381">
    <property type="entry name" value="PRK00279.1-3"/>
    <property type="match status" value="1"/>
</dbReference>
<comment type="subunit">
    <text evidence="10">Monomer.</text>
</comment>
<feature type="transmembrane region" description="Helical" evidence="11">
    <location>
        <begin position="396"/>
        <end position="418"/>
    </location>
</feature>
<feature type="region of interest" description="LID" evidence="10">
    <location>
        <begin position="663"/>
        <end position="700"/>
    </location>
</feature>
<evidence type="ECO:0000313" key="14">
    <source>
        <dbReference type="Proteomes" id="UP000789390"/>
    </source>
</evidence>
<dbReference type="PANTHER" id="PTHR10924:SF27">
    <property type="entry name" value="SOLUTE CARRIER FAMILY 49 MEMBER 4"/>
    <property type="match status" value="1"/>
</dbReference>
<feature type="domain" description="Adenylate kinase active site lid" evidence="12">
    <location>
        <begin position="664"/>
        <end position="699"/>
    </location>
</feature>
<evidence type="ECO:0000256" key="8">
    <source>
        <dbReference type="ARBA" id="ARBA00023128"/>
    </source>
</evidence>
<feature type="transmembrane region" description="Helical" evidence="11">
    <location>
        <begin position="430"/>
        <end position="453"/>
    </location>
</feature>
<dbReference type="GO" id="GO:0022857">
    <property type="term" value="F:transmembrane transporter activity"/>
    <property type="evidence" value="ECO:0007669"/>
    <property type="project" value="InterPro"/>
</dbReference>
<dbReference type="GO" id="GO:0005524">
    <property type="term" value="F:ATP binding"/>
    <property type="evidence" value="ECO:0007669"/>
    <property type="project" value="UniProtKB-KW"/>
</dbReference>
<dbReference type="PRINTS" id="PR00094">
    <property type="entry name" value="ADENYLTKNASE"/>
</dbReference>
<comment type="similarity">
    <text evidence="10">Belongs to the adenylate kinase family. AK2 subfamily.</text>
</comment>
<dbReference type="Pfam" id="PF07690">
    <property type="entry name" value="MFS_1"/>
    <property type="match status" value="1"/>
</dbReference>
<keyword evidence="5 10" id="KW-0418">Kinase</keyword>
<feature type="transmembrane region" description="Helical" evidence="11">
    <location>
        <begin position="63"/>
        <end position="83"/>
    </location>
</feature>
<dbReference type="FunFam" id="3.40.50.300:FF:000106">
    <property type="entry name" value="Adenylate kinase mitochondrial"/>
    <property type="match status" value="1"/>
</dbReference>
<keyword evidence="10" id="KW-0963">Cytoplasm</keyword>
<keyword evidence="14" id="KW-1185">Reference proteome</keyword>
<dbReference type="Pfam" id="PF05191">
    <property type="entry name" value="ADK_lid"/>
    <property type="match status" value="1"/>
</dbReference>
<dbReference type="NCBIfam" id="NF011100">
    <property type="entry name" value="PRK14527.1"/>
    <property type="match status" value="1"/>
</dbReference>
<feature type="binding site" evidence="10">
    <location>
        <begin position="673"/>
        <end position="674"/>
    </location>
    <ligand>
        <name>ATP</name>
        <dbReference type="ChEBI" id="CHEBI:30616"/>
    </ligand>
</feature>
<evidence type="ECO:0000256" key="3">
    <source>
        <dbReference type="ARBA" id="ARBA00022692"/>
    </source>
</evidence>
<dbReference type="OrthoDB" id="6360613at2759"/>
<feature type="binding site" evidence="10">
    <location>
        <begin position="594"/>
        <end position="596"/>
    </location>
    <ligand>
        <name>AMP</name>
        <dbReference type="ChEBI" id="CHEBI:456215"/>
    </ligand>
</feature>
<dbReference type="PANTHER" id="PTHR10924">
    <property type="entry name" value="MAJOR FACILITATOR SUPERFAMILY PROTEIN-RELATED"/>
    <property type="match status" value="1"/>
</dbReference>
<feature type="binding site" evidence="10">
    <location>
        <position position="629"/>
    </location>
    <ligand>
        <name>AMP</name>
        <dbReference type="ChEBI" id="CHEBI:456215"/>
    </ligand>
</feature>
<feature type="binding site" evidence="10">
    <location>
        <begin position="547"/>
        <end position="552"/>
    </location>
    <ligand>
        <name>ATP</name>
        <dbReference type="ChEBI" id="CHEBI:30616"/>
    </ligand>
</feature>
<dbReference type="GO" id="GO:0016020">
    <property type="term" value="C:membrane"/>
    <property type="evidence" value="ECO:0007669"/>
    <property type="project" value="UniProtKB-SubCell"/>
</dbReference>
<feature type="transmembrane region" description="Helical" evidence="11">
    <location>
        <begin position="338"/>
        <end position="356"/>
    </location>
</feature>
<feature type="binding site" evidence="10">
    <location>
        <position position="573"/>
    </location>
    <ligand>
        <name>AMP</name>
        <dbReference type="ChEBI" id="CHEBI:456215"/>
    </ligand>
</feature>
<dbReference type="PROSITE" id="PS00113">
    <property type="entry name" value="ADENYLATE_KINASE"/>
    <property type="match status" value="1"/>
</dbReference>
<dbReference type="HAMAP" id="MF_03168">
    <property type="entry name" value="Adenylate_kinase_AK2"/>
    <property type="match status" value="1"/>
</dbReference>
<dbReference type="InterPro" id="IPR007862">
    <property type="entry name" value="Adenylate_kinase_lid-dom"/>
</dbReference>
<dbReference type="InterPro" id="IPR011701">
    <property type="entry name" value="MFS"/>
</dbReference>
<dbReference type="SUPFAM" id="SSF52540">
    <property type="entry name" value="P-loop containing nucleoside triphosphate hydrolases"/>
    <property type="match status" value="1"/>
</dbReference>
<sequence>MEGKKDYASESEVRILLASVGSEELSESDDTSLYAGKDVAVLDSSLVSISSKKVVLKVYKRRWFILGLFSLLSFMQCTVWNTWGPIAESSLTAFPSWDAKTIALFGNWGTITFVIFTVPLIWLCDLYGLRVGMMVSALLMAFGTSIRCISMNETIFTWMAHSGANFNGIAGIVLCAVPPALSSHWFPPNERTTATGISSVFNQLGNAGGFLLGPLLVREPDFSNNKTITKSNVRLLRNDILNLMDAEALICAILFFCVVVYFPSKPCLPPSLTSTVQRLNIKEGFLQILKNREVLLLTAAFSLSQGVLGVWLGVMNVMIEMNVNLEPLNLNQVQSGWLGFWAIVASCVLALVIARLTDYLAGHMKKTITVLLTISSIAFTILAMMCLSIIEPSLYLLYATVIIGACANYAASPLFMELAVEMAFPVDETVVGGFMSCTYNLIGALFLFAFFIPDIGVTWMNYCLVAAPAVSLPFVFMAKEEYRRSSLDKECVEEKSLLINSTLAMGFLQPIPSENTAKRGTFTKGSTVMADQKDRVGINAILLGPPGSGKGTQAPRLKEKYCVCHLATGDMLRAEVASGSELGKTLKKTMDEGLLVSDELVVNLIDSNLSKPDCKNGFLLDGFPRTVVQAEKLDGLLSERKKKLDSVIEFGIDDSLLVRRICGRMIHPASGRSYHEEFHPPKEQMIDDVTGEPLIRRSDDNAETLTKRLVSYHQQTSPLVDYYSKKGVHARVDASLSSYEVFRNIEKIFSGAKSKDKVMFI</sequence>
<dbReference type="GO" id="GO:0046033">
    <property type="term" value="P:AMP metabolic process"/>
    <property type="evidence" value="ECO:0007669"/>
    <property type="project" value="UniProtKB-UniRule"/>
</dbReference>
<dbReference type="FunFam" id="1.20.1250.20:FF:001538">
    <property type="entry name" value="Disrupted in renal carcinoma protein"/>
    <property type="match status" value="1"/>
</dbReference>
<name>A0A8J2WCI4_9CRUS</name>
<feature type="binding site" evidence="10">
    <location>
        <position position="568"/>
    </location>
    <ligand>
        <name>AMP</name>
        <dbReference type="ChEBI" id="CHEBI:456215"/>
    </ligand>
</feature>
<dbReference type="InterPro" id="IPR006259">
    <property type="entry name" value="Adenyl_kin_sub"/>
</dbReference>
<dbReference type="GO" id="GO:0005758">
    <property type="term" value="C:mitochondrial intermembrane space"/>
    <property type="evidence" value="ECO:0007669"/>
    <property type="project" value="UniProtKB-SubCell"/>
</dbReference>
<keyword evidence="2 10" id="KW-0808">Transferase</keyword>
<evidence type="ECO:0000259" key="12">
    <source>
        <dbReference type="Pfam" id="PF05191"/>
    </source>
</evidence>
<evidence type="ECO:0000256" key="10">
    <source>
        <dbReference type="HAMAP-Rule" id="MF_03168"/>
    </source>
</evidence>
<comment type="function">
    <text evidence="10">Catalyzes the reversible transfer of the terminal phosphate group between ATP and AMP. Plays an important role in cellular energy homeostasis and in adenine nucleotide metabolism. Adenylate kinase activity is critical for regulation of the phosphate utilization and the AMP de novo biosynthesis pathways.</text>
</comment>
<feature type="transmembrane region" description="Helical" evidence="11">
    <location>
        <begin position="240"/>
        <end position="262"/>
    </location>
</feature>
<protein>
    <recommendedName>
        <fullName evidence="10">Adenylate kinase</fullName>
        <ecNumber evidence="10">2.7.4.3</ecNumber>
    </recommendedName>
    <alternativeName>
        <fullName evidence="10">ATP-AMP transphosphorylase</fullName>
    </alternativeName>
    <alternativeName>
        <fullName evidence="10">ATP:AMP phosphotransferase</fullName>
    </alternativeName>
    <alternativeName>
        <fullName evidence="10">Adenylate kinase cytosolic and mitochondrial</fullName>
    </alternativeName>
    <alternativeName>
        <fullName evidence="10">Adenylate monophosphate kinase</fullName>
    </alternativeName>
</protein>
<dbReference type="InterPro" id="IPR000850">
    <property type="entry name" value="Adenylat/UMP-CMP_kin"/>
</dbReference>
<dbReference type="AlphaFoldDB" id="A0A8J2WCI4"/>
<comment type="domain">
    <text evidence="10">Consists of three domains, a large central CORE domain and two small peripheral domains, NMPbind and LID, which undergo movements during catalysis. The LID domain closes over the site of phosphoryl transfer upon ATP binding. Assembling and dissambling the active center during each catalytic cycle provides an effective means to prevent ATP hydrolysis.</text>
</comment>
<evidence type="ECO:0000256" key="1">
    <source>
        <dbReference type="ARBA" id="ARBA00004141"/>
    </source>
</evidence>
<dbReference type="Proteomes" id="UP000789390">
    <property type="component" value="Unassembled WGS sequence"/>
</dbReference>
<dbReference type="InterPro" id="IPR027417">
    <property type="entry name" value="P-loop_NTPase"/>
</dbReference>
<dbReference type="SUPFAM" id="SSF103473">
    <property type="entry name" value="MFS general substrate transporter"/>
    <property type="match status" value="1"/>
</dbReference>
<keyword evidence="9 11" id="KW-0472">Membrane</keyword>
<keyword evidence="8 10" id="KW-0496">Mitochondrion</keyword>
<feature type="region of interest" description="NMPbind" evidence="10">
    <location>
        <begin position="567"/>
        <end position="596"/>
    </location>
</feature>
<dbReference type="NCBIfam" id="TIGR01351">
    <property type="entry name" value="adk"/>
    <property type="match status" value="1"/>
</dbReference>
<organism evidence="13 14">
    <name type="scientific">Daphnia galeata</name>
    <dbReference type="NCBI Taxonomy" id="27404"/>
    <lineage>
        <taxon>Eukaryota</taxon>
        <taxon>Metazoa</taxon>
        <taxon>Ecdysozoa</taxon>
        <taxon>Arthropoda</taxon>
        <taxon>Crustacea</taxon>
        <taxon>Branchiopoda</taxon>
        <taxon>Diplostraca</taxon>
        <taxon>Cladocera</taxon>
        <taxon>Anomopoda</taxon>
        <taxon>Daphniidae</taxon>
        <taxon>Daphnia</taxon>
    </lineage>
</organism>
<feature type="binding site" evidence="10">
    <location>
        <position position="664"/>
    </location>
    <ligand>
        <name>ATP</name>
        <dbReference type="ChEBI" id="CHEBI:30616"/>
    </ligand>
</feature>
<proteinExistence type="inferred from homology"/>
<dbReference type="InterPro" id="IPR028587">
    <property type="entry name" value="AK2"/>
</dbReference>
<dbReference type="CDD" id="cd01428">
    <property type="entry name" value="ADK"/>
    <property type="match status" value="1"/>
</dbReference>
<evidence type="ECO:0000256" key="11">
    <source>
        <dbReference type="SAM" id="Phobius"/>
    </source>
</evidence>
<dbReference type="GO" id="GO:0046034">
    <property type="term" value="P:ATP metabolic process"/>
    <property type="evidence" value="ECO:0007669"/>
    <property type="project" value="UniProtKB-UniRule"/>
</dbReference>
<evidence type="ECO:0000256" key="7">
    <source>
        <dbReference type="ARBA" id="ARBA00022989"/>
    </source>
</evidence>
<keyword evidence="3 11" id="KW-0812">Transmembrane</keyword>
<feature type="binding site" evidence="10">
    <location>
        <position position="708"/>
    </location>
    <ligand>
        <name>AMP</name>
        <dbReference type="ChEBI" id="CHEBI:456215"/>
    </ligand>
</feature>
<keyword evidence="4 10" id="KW-0547">Nucleotide-binding</keyword>
<dbReference type="InterPro" id="IPR036259">
    <property type="entry name" value="MFS_trans_sf"/>
</dbReference>
<evidence type="ECO:0000256" key="5">
    <source>
        <dbReference type="ARBA" id="ARBA00022777"/>
    </source>
</evidence>
<dbReference type="EC" id="2.7.4.3" evidence="10"/>
<dbReference type="HAMAP" id="MF_00235">
    <property type="entry name" value="Adenylate_kinase_Adk"/>
    <property type="match status" value="1"/>
</dbReference>
<feature type="transmembrane region" description="Helical" evidence="11">
    <location>
        <begin position="103"/>
        <end position="124"/>
    </location>
</feature>
<dbReference type="GO" id="GO:0004017">
    <property type="term" value="F:AMP kinase activity"/>
    <property type="evidence" value="ECO:0007669"/>
    <property type="project" value="UniProtKB-UniRule"/>
</dbReference>
<dbReference type="InterPro" id="IPR033690">
    <property type="entry name" value="Adenylat_kinase_CS"/>
</dbReference>
<feature type="binding site" evidence="10">
    <location>
        <position position="697"/>
    </location>
    <ligand>
        <name>AMP</name>
        <dbReference type="ChEBI" id="CHEBI:456215"/>
    </ligand>
</feature>
<dbReference type="Gene3D" id="1.20.1250.20">
    <property type="entry name" value="MFS general substrate transporter like domains"/>
    <property type="match status" value="1"/>
</dbReference>